<reference evidence="1" key="1">
    <citation type="journal article" date="2015" name="Nature">
        <title>Complex archaea that bridge the gap between prokaryotes and eukaryotes.</title>
        <authorList>
            <person name="Spang A."/>
            <person name="Saw J.H."/>
            <person name="Jorgensen S.L."/>
            <person name="Zaremba-Niedzwiedzka K."/>
            <person name="Martijn J."/>
            <person name="Lind A.E."/>
            <person name="van Eijk R."/>
            <person name="Schleper C."/>
            <person name="Guy L."/>
            <person name="Ettema T.J."/>
        </authorList>
    </citation>
    <scope>NUCLEOTIDE SEQUENCE</scope>
</reference>
<accession>A0A0F9L523</accession>
<organism evidence="1">
    <name type="scientific">marine sediment metagenome</name>
    <dbReference type="NCBI Taxonomy" id="412755"/>
    <lineage>
        <taxon>unclassified sequences</taxon>
        <taxon>metagenomes</taxon>
        <taxon>ecological metagenomes</taxon>
    </lineage>
</organism>
<name>A0A0F9L523_9ZZZZ</name>
<sequence length="61" mass="6696">MVDPPYGTSSRYADITIKKVYASVPFPLSCDEIVVEPCGCSFLGLKRLKTCDGCLQRRLGP</sequence>
<dbReference type="AlphaFoldDB" id="A0A0F9L523"/>
<dbReference type="EMBL" id="LAZR01006747">
    <property type="protein sequence ID" value="KKM89919.1"/>
    <property type="molecule type" value="Genomic_DNA"/>
</dbReference>
<evidence type="ECO:0000313" key="1">
    <source>
        <dbReference type="EMBL" id="KKM89919.1"/>
    </source>
</evidence>
<comment type="caution">
    <text evidence="1">The sequence shown here is derived from an EMBL/GenBank/DDBJ whole genome shotgun (WGS) entry which is preliminary data.</text>
</comment>
<proteinExistence type="predicted"/>
<gene>
    <name evidence="1" type="ORF">LCGC14_1243890</name>
</gene>
<protein>
    <submittedName>
        <fullName evidence="1">Uncharacterized protein</fullName>
    </submittedName>
</protein>